<feature type="transmembrane region" description="Helical" evidence="1">
    <location>
        <begin position="188"/>
        <end position="213"/>
    </location>
</feature>
<keyword evidence="1" id="KW-0812">Transmembrane</keyword>
<evidence type="ECO:0000313" key="3">
    <source>
        <dbReference type="Proteomes" id="UP000092018"/>
    </source>
</evidence>
<accession>A0AAN1CSC0</accession>
<evidence type="ECO:0000256" key="1">
    <source>
        <dbReference type="SAM" id="Phobius"/>
    </source>
</evidence>
<organism evidence="2 3">
    <name type="scientific">Vibrio breoganii</name>
    <dbReference type="NCBI Taxonomy" id="553239"/>
    <lineage>
        <taxon>Bacteria</taxon>
        <taxon>Pseudomonadati</taxon>
        <taxon>Pseudomonadota</taxon>
        <taxon>Gammaproteobacteria</taxon>
        <taxon>Vibrionales</taxon>
        <taxon>Vibrionaceae</taxon>
        <taxon>Vibrio</taxon>
    </lineage>
</organism>
<feature type="transmembrane region" description="Helical" evidence="1">
    <location>
        <begin position="150"/>
        <end position="168"/>
    </location>
</feature>
<dbReference type="RefSeq" id="WP_065210016.1">
    <property type="nucleotide sequence ID" value="NZ_CP016177.1"/>
</dbReference>
<dbReference type="Gene3D" id="1.20.120.20">
    <property type="entry name" value="Apolipoprotein"/>
    <property type="match status" value="1"/>
</dbReference>
<dbReference type="Proteomes" id="UP000092018">
    <property type="component" value="Chromosome 1"/>
</dbReference>
<dbReference type="SUPFAM" id="SSF58113">
    <property type="entry name" value="Apolipoprotein A-I"/>
    <property type="match status" value="1"/>
</dbReference>
<dbReference type="AlphaFoldDB" id="A0AAN1CSC0"/>
<keyword evidence="1" id="KW-1133">Transmembrane helix</keyword>
<keyword evidence="1" id="KW-0472">Membrane</keyword>
<gene>
    <name evidence="2" type="ORF">A6E01_07925</name>
</gene>
<evidence type="ECO:0008006" key="4">
    <source>
        <dbReference type="Google" id="ProtNLM"/>
    </source>
</evidence>
<proteinExistence type="predicted"/>
<name>A0AAN1CSC0_9VIBR</name>
<dbReference type="EMBL" id="CP016177">
    <property type="protein sequence ID" value="ANO33139.1"/>
    <property type="molecule type" value="Genomic_DNA"/>
</dbReference>
<sequence>MATIFQDPLTLTFSALIVFGALIAAVMLQGVTRKLIKQLEGVNAELNNLKPQVEYDDDGNEVEQEWESNSATIAYQNYGKMQSVIKGAKYLAPAWGAYKRSMQLPGKDYTLKSNQAPALRNTLQVNSVFNMETVVEPYVNIRQFTSIPNMLTGAGLLFTFVGLMIGINEASVGLSSSDIDAAKESLNPLLSGASIAFTTSVVGIVCSMIFSLYEKARFHKLEGKVKEFSDYLASHIEFIDSDKLAAMQLEATQAQTKALSDFQVDQQRITDETIRRVSKEFRETLLESAGKEIEQMGEVLEQVNANLLANIERFSSAQDKTLQTTAKLASNLDSSVTSLTQQLATSVEEMSAREKDVVAHVEEKISAMTSAVQTQVVEVSENYKATMSQTAQEFGKIPQSLTVLSEEHMNKSLQQYQALTDEMLPQMIDKVATSLSEQVSELTEQMRGAESAVADSLAQLPAVVDGFGIMNSELIGNIQVVNQLNEASKNSLMSFTQVISSLEAASGQFVEANQQTNATIEQFRDLIEQVKSSAVESGESNQAIASATVQLKSLIESQSGFASEMESSLANVLEKLQQGLVQYVAHTNNEIQQMDSQFAEVAGNIVDATSEIGALVRDLSSAEYKRVAQA</sequence>
<evidence type="ECO:0000313" key="2">
    <source>
        <dbReference type="EMBL" id="ANO33139.1"/>
    </source>
</evidence>
<protein>
    <recommendedName>
        <fullName evidence="4">MotA/TolQ/ExbB proton channel domain-containing protein</fullName>
    </recommendedName>
</protein>
<feature type="transmembrane region" description="Helical" evidence="1">
    <location>
        <begin position="12"/>
        <end position="31"/>
    </location>
</feature>
<reference evidence="2 3" key="1">
    <citation type="submission" date="2016-06" db="EMBL/GenBank/DDBJ databases">
        <title>Adaptive Radiation by Waves of Gene Transfer Leads to Fine-Scale Resource Partitioning in Marine Microbes.</title>
        <authorList>
            <person name="Hehemann J.-H."/>
            <person name="Arevalo P."/>
            <person name="Datta M.S."/>
            <person name="Yu X."/>
            <person name="Corzett C."/>
            <person name="Henschel A."/>
            <person name="Preheim S.P."/>
            <person name="Timberlake S."/>
            <person name="Alm E.J."/>
            <person name="Polz M.F."/>
        </authorList>
    </citation>
    <scope>NUCLEOTIDE SEQUENCE [LARGE SCALE GENOMIC DNA]</scope>
    <source>
        <strain evidence="2 3">FF50</strain>
    </source>
</reference>
<dbReference type="KEGG" id="vbr:A6E01_07925"/>